<dbReference type="Proteomes" id="UP000257109">
    <property type="component" value="Unassembled WGS sequence"/>
</dbReference>
<reference evidence="2" key="1">
    <citation type="submission" date="2018-05" db="EMBL/GenBank/DDBJ databases">
        <title>Draft genome of Mucuna pruriens seed.</title>
        <authorList>
            <person name="Nnadi N.E."/>
            <person name="Vos R."/>
            <person name="Hasami M.H."/>
            <person name="Devisetty U.K."/>
            <person name="Aguiy J.C."/>
        </authorList>
    </citation>
    <scope>NUCLEOTIDE SEQUENCE [LARGE SCALE GENOMIC DNA]</scope>
    <source>
        <strain evidence="2">JCA_2017</strain>
    </source>
</reference>
<feature type="non-terminal residue" evidence="2">
    <location>
        <position position="1"/>
    </location>
</feature>
<feature type="transmembrane region" description="Helical" evidence="1">
    <location>
        <begin position="20"/>
        <end position="40"/>
    </location>
</feature>
<dbReference type="OrthoDB" id="264392at2759"/>
<evidence type="ECO:0000313" key="3">
    <source>
        <dbReference type="Proteomes" id="UP000257109"/>
    </source>
</evidence>
<keyword evidence="3" id="KW-1185">Reference proteome</keyword>
<organism evidence="2 3">
    <name type="scientific">Mucuna pruriens</name>
    <name type="common">Velvet bean</name>
    <name type="synonym">Dolichos pruriens</name>
    <dbReference type="NCBI Taxonomy" id="157652"/>
    <lineage>
        <taxon>Eukaryota</taxon>
        <taxon>Viridiplantae</taxon>
        <taxon>Streptophyta</taxon>
        <taxon>Embryophyta</taxon>
        <taxon>Tracheophyta</taxon>
        <taxon>Spermatophyta</taxon>
        <taxon>Magnoliopsida</taxon>
        <taxon>eudicotyledons</taxon>
        <taxon>Gunneridae</taxon>
        <taxon>Pentapetalae</taxon>
        <taxon>rosids</taxon>
        <taxon>fabids</taxon>
        <taxon>Fabales</taxon>
        <taxon>Fabaceae</taxon>
        <taxon>Papilionoideae</taxon>
        <taxon>50 kb inversion clade</taxon>
        <taxon>NPAAA clade</taxon>
        <taxon>indigoferoid/millettioid clade</taxon>
        <taxon>Phaseoleae</taxon>
        <taxon>Mucuna</taxon>
    </lineage>
</organism>
<feature type="transmembrane region" description="Helical" evidence="1">
    <location>
        <begin position="98"/>
        <end position="117"/>
    </location>
</feature>
<protein>
    <submittedName>
        <fullName evidence="2">Uncharacterized protein</fullName>
    </submittedName>
</protein>
<feature type="transmembrane region" description="Helical" evidence="1">
    <location>
        <begin position="209"/>
        <end position="227"/>
    </location>
</feature>
<feature type="transmembrane region" description="Helical" evidence="1">
    <location>
        <begin position="233"/>
        <end position="253"/>
    </location>
</feature>
<dbReference type="EMBL" id="QJKJ01012789">
    <property type="protein sequence ID" value="RDX67888.1"/>
    <property type="molecule type" value="Genomic_DNA"/>
</dbReference>
<keyword evidence="1" id="KW-1133">Transmembrane helix</keyword>
<keyword evidence="1" id="KW-0812">Transmembrane</keyword>
<evidence type="ECO:0000256" key="1">
    <source>
        <dbReference type="SAM" id="Phobius"/>
    </source>
</evidence>
<accession>A0A371EPA6</accession>
<name>A0A371EPA6_MUCPR</name>
<dbReference type="AlphaFoldDB" id="A0A371EPA6"/>
<gene>
    <name evidence="2" type="ORF">CR513_53187</name>
</gene>
<proteinExistence type="predicted"/>
<comment type="caution">
    <text evidence="2">The sequence shown here is derived from an EMBL/GenBank/DDBJ whole genome shotgun (WGS) entry which is preliminary data.</text>
</comment>
<evidence type="ECO:0000313" key="2">
    <source>
        <dbReference type="EMBL" id="RDX67888.1"/>
    </source>
</evidence>
<feature type="non-terminal residue" evidence="2">
    <location>
        <position position="274"/>
    </location>
</feature>
<keyword evidence="1" id="KW-0472">Membrane</keyword>
<feature type="transmembrane region" description="Helical" evidence="1">
    <location>
        <begin position="167"/>
        <end position="188"/>
    </location>
</feature>
<sequence length="274" mass="30317">EPLQLDLVNIVVSSGFSALHGLSNLCIGLLVILSPTLCFIKADRCALMEWHAVSHKAPQDIFRGSSAFGGIVNSYFSGSLMDTYGVGFVQYSKEKKNLFFVLMLLLLLLLLFLLLFLRLQSSDSDSDSNLDSAPRRTTRTLPTGRFLRFKIGIKFGFSSWFNQLVNLPSHVVSVINFIGFVIVFQIVGVVPRRTRHDVLDAVLQRFPHLLPLEPLVFLVAQTLQLLVGLGIGALPIAAVAVQICTIFFAIEFLGQSIVVRSSICVPRVSMFGRF</sequence>